<feature type="transmembrane region" description="Helical" evidence="1">
    <location>
        <begin position="186"/>
        <end position="203"/>
    </location>
</feature>
<keyword evidence="1" id="KW-0472">Membrane</keyword>
<evidence type="ECO:0000313" key="2">
    <source>
        <dbReference type="EMBL" id="SHG89813.1"/>
    </source>
</evidence>
<protein>
    <submittedName>
        <fullName evidence="2">Zinc transporter, ZIP family</fullName>
    </submittedName>
</protein>
<reference evidence="2 3" key="1">
    <citation type="submission" date="2016-11" db="EMBL/GenBank/DDBJ databases">
        <authorList>
            <person name="Jaros S."/>
            <person name="Januszkiewicz K."/>
            <person name="Wedrychowicz H."/>
        </authorList>
    </citation>
    <scope>NUCLEOTIDE SEQUENCE [LARGE SCALE GENOMIC DNA]</scope>
    <source>
        <strain evidence="2 3">DSM 28715</strain>
    </source>
</reference>
<dbReference type="RefSeq" id="WP_072900143.1">
    <property type="nucleotide sequence ID" value="NZ_FQXB01000001.1"/>
</dbReference>
<feature type="transmembrane region" description="Helical" evidence="1">
    <location>
        <begin position="98"/>
        <end position="119"/>
    </location>
</feature>
<dbReference type="EMBL" id="FQXB01000001">
    <property type="protein sequence ID" value="SHG89813.1"/>
    <property type="molecule type" value="Genomic_DNA"/>
</dbReference>
<dbReference type="STRING" id="1508389.SAMN05444003_1461"/>
<keyword evidence="1" id="KW-0812">Transmembrane</keyword>
<proteinExistence type="predicted"/>
<organism evidence="2 3">
    <name type="scientific">Cognatiyoonia sediminum</name>
    <dbReference type="NCBI Taxonomy" id="1508389"/>
    <lineage>
        <taxon>Bacteria</taxon>
        <taxon>Pseudomonadati</taxon>
        <taxon>Pseudomonadota</taxon>
        <taxon>Alphaproteobacteria</taxon>
        <taxon>Rhodobacterales</taxon>
        <taxon>Paracoccaceae</taxon>
        <taxon>Cognatiyoonia</taxon>
    </lineage>
</organism>
<feature type="transmembrane region" description="Helical" evidence="1">
    <location>
        <begin position="215"/>
        <end position="236"/>
    </location>
</feature>
<evidence type="ECO:0000256" key="1">
    <source>
        <dbReference type="SAM" id="Phobius"/>
    </source>
</evidence>
<feature type="transmembrane region" description="Helical" evidence="1">
    <location>
        <begin position="39"/>
        <end position="60"/>
    </location>
</feature>
<feature type="transmembrane region" description="Helical" evidence="1">
    <location>
        <begin position="156"/>
        <end position="180"/>
    </location>
</feature>
<feature type="transmembrane region" description="Helical" evidence="1">
    <location>
        <begin position="6"/>
        <end position="27"/>
    </location>
</feature>
<dbReference type="Proteomes" id="UP000184074">
    <property type="component" value="Unassembled WGS sequence"/>
</dbReference>
<dbReference type="AlphaFoldDB" id="A0A1M5NLK0"/>
<keyword evidence="1" id="KW-1133">Transmembrane helix</keyword>
<keyword evidence="3" id="KW-1185">Reference proteome</keyword>
<feature type="transmembrane region" description="Helical" evidence="1">
    <location>
        <begin position="66"/>
        <end position="86"/>
    </location>
</feature>
<dbReference type="OrthoDB" id="5766358at2"/>
<sequence>MPALSYALLLATLAGLAIPLGAILARYAHISNRQIADQVMHTIVAFGGGALLSAIALVLVPAGVEALSPLVAVSLFLGGGVVFFIVDKMLERKGGGGALMLAMLLDFLPEALALGALLATEAATAKLLALMIFLQNVPEGFSAFREMFKPEKSNGGKIIMTFFALALLGPLCAGLGLVFLSDAPETLGAIMMFAAGGILYLLFQDIAPESHISGTGLPALGAVAGFALGLAGEMVIG</sequence>
<evidence type="ECO:0000313" key="3">
    <source>
        <dbReference type="Proteomes" id="UP000184074"/>
    </source>
</evidence>
<accession>A0A1M5NLK0</accession>
<name>A0A1M5NLK0_9RHOB</name>
<gene>
    <name evidence="2" type="ORF">SAMN05444003_1461</name>
</gene>